<accession>F7R060</accession>
<comment type="caution">
    <text evidence="1">The sequence shown here is derived from an EMBL/GenBank/DDBJ whole genome shotgun (WGS) entry which is preliminary data.</text>
</comment>
<gene>
    <name evidence="1" type="ORF">LRU_01189</name>
</gene>
<name>F7R060_9LACO</name>
<dbReference type="Proteomes" id="UP000002971">
    <property type="component" value="Unassembled WGS sequence"/>
</dbReference>
<dbReference type="AlphaFoldDB" id="F7R060"/>
<evidence type="ECO:0000313" key="1">
    <source>
        <dbReference type="EMBL" id="EGM51675.1"/>
    </source>
</evidence>
<protein>
    <submittedName>
        <fullName evidence="1">Uncharacterized protein</fullName>
    </submittedName>
</protein>
<dbReference type="EMBL" id="AFOJ01000005">
    <property type="protein sequence ID" value="EGM51675.1"/>
    <property type="molecule type" value="Genomic_DNA"/>
</dbReference>
<reference evidence="1 2" key="1">
    <citation type="journal article" date="2011" name="J. Bacteriol.">
        <title>Genome Sequence of Lactobacillus ruminis SPM0211, Isolated from a Fecal Sample from a Healthy Korean.</title>
        <authorList>
            <person name="Lee S."/>
            <person name="Cho Y.J."/>
            <person name="Lee A.H."/>
            <person name="Chun J."/>
            <person name="Ha N.J."/>
            <person name="Ko G."/>
        </authorList>
    </citation>
    <scope>NUCLEOTIDE SEQUENCE [LARGE SCALE GENOMIC DNA]</scope>
    <source>
        <strain evidence="1 2">SPM0211</strain>
    </source>
</reference>
<proteinExistence type="predicted"/>
<sequence length="42" mass="4949">MEIDVLPVTVRRVLRVDLQKRGFDRNREADFTGRFAKTEICP</sequence>
<evidence type="ECO:0000313" key="2">
    <source>
        <dbReference type="Proteomes" id="UP000002971"/>
    </source>
</evidence>
<organism evidence="1 2">
    <name type="scientific">Ligilactobacillus ruminis SPM0211</name>
    <dbReference type="NCBI Taxonomy" id="1040964"/>
    <lineage>
        <taxon>Bacteria</taxon>
        <taxon>Bacillati</taxon>
        <taxon>Bacillota</taxon>
        <taxon>Bacilli</taxon>
        <taxon>Lactobacillales</taxon>
        <taxon>Lactobacillaceae</taxon>
        <taxon>Ligilactobacillus</taxon>
    </lineage>
</organism>